<organism evidence="1 2">
    <name type="scientific">Candidatus Brevundimonas colombiensis</name>
    <dbReference type="NCBI Taxonomy" id="3121376"/>
    <lineage>
        <taxon>Bacteria</taxon>
        <taxon>Pseudomonadati</taxon>
        <taxon>Pseudomonadota</taxon>
        <taxon>Alphaproteobacteria</taxon>
        <taxon>Caulobacterales</taxon>
        <taxon>Caulobacteraceae</taxon>
        <taxon>Brevundimonas</taxon>
    </lineage>
</organism>
<evidence type="ECO:0000313" key="1">
    <source>
        <dbReference type="EMBL" id="WEK41330.1"/>
    </source>
</evidence>
<dbReference type="AlphaFoldDB" id="A0AAJ6BKX1"/>
<reference evidence="1" key="1">
    <citation type="submission" date="2023-03" db="EMBL/GenBank/DDBJ databases">
        <title>Andean soil-derived lignocellulolytic bacterial consortium as a source of novel taxa and putative plastic-active enzymes.</title>
        <authorList>
            <person name="Diaz-Garcia L."/>
            <person name="Chuvochina M."/>
            <person name="Feuerriegel G."/>
            <person name="Bunk B."/>
            <person name="Sproer C."/>
            <person name="Streit W.R."/>
            <person name="Rodriguez L.M."/>
            <person name="Overmann J."/>
            <person name="Jimenez D.J."/>
        </authorList>
    </citation>
    <scope>NUCLEOTIDE SEQUENCE</scope>
    <source>
        <strain evidence="1">MAG 833</strain>
    </source>
</reference>
<dbReference type="PROSITE" id="PS51257">
    <property type="entry name" value="PROKAR_LIPOPROTEIN"/>
    <property type="match status" value="1"/>
</dbReference>
<name>A0AAJ6BKX1_9CAUL</name>
<proteinExistence type="predicted"/>
<gene>
    <name evidence="1" type="ORF">P0Y50_06895</name>
</gene>
<dbReference type="Proteomes" id="UP001213664">
    <property type="component" value="Chromosome"/>
</dbReference>
<evidence type="ECO:0000313" key="2">
    <source>
        <dbReference type="Proteomes" id="UP001213664"/>
    </source>
</evidence>
<sequence length="167" mass="18019">MKSCWLKATATLGFSAALISCATAPERAVRDGRLWPERIDRIGQETEGADALCLATGQFQLNADETVVSRDEGSVTVRGPAGDFTIHENRFDTPIPMATALANRDLFGAFYRFDDPRIGYIVTLFHPVQDGEFVVAWIDGAAFNGGPSDSAIYSRYGFGVGSTACKS</sequence>
<protein>
    <submittedName>
        <fullName evidence="1">Uncharacterized protein</fullName>
    </submittedName>
</protein>
<dbReference type="EMBL" id="CP119326">
    <property type="protein sequence ID" value="WEK41330.1"/>
    <property type="molecule type" value="Genomic_DNA"/>
</dbReference>
<accession>A0AAJ6BKX1</accession>